<reference evidence="1" key="1">
    <citation type="submission" date="2021-05" db="UniProtKB">
        <authorList>
            <consortium name="EnsemblPlants"/>
        </authorList>
    </citation>
    <scope>IDENTIFICATION</scope>
    <source>
        <strain evidence="1">subsp. malaccensis</strain>
    </source>
</reference>
<dbReference type="EnsemblPlants" id="Ma05_t08410.1">
    <property type="protein sequence ID" value="Ma05_p08410.1"/>
    <property type="gene ID" value="Ma05_g08410"/>
</dbReference>
<name>A0A804J297_MUSAM</name>
<protein>
    <submittedName>
        <fullName evidence="1">Uncharacterized protein</fullName>
    </submittedName>
</protein>
<dbReference type="Gramene" id="Ma05_t08410.1">
    <property type="protein sequence ID" value="Ma05_p08410.1"/>
    <property type="gene ID" value="Ma05_g08410"/>
</dbReference>
<keyword evidence="2" id="KW-1185">Reference proteome</keyword>
<dbReference type="Proteomes" id="UP000012960">
    <property type="component" value="Unplaced"/>
</dbReference>
<proteinExistence type="predicted"/>
<sequence length="32" mass="3769">MRVGIGKICVEEMLLQLYNYAFRVGKWVDISH</sequence>
<evidence type="ECO:0000313" key="2">
    <source>
        <dbReference type="Proteomes" id="UP000012960"/>
    </source>
</evidence>
<organism evidence="1 2">
    <name type="scientific">Musa acuminata subsp. malaccensis</name>
    <name type="common">Wild banana</name>
    <name type="synonym">Musa malaccensis</name>
    <dbReference type="NCBI Taxonomy" id="214687"/>
    <lineage>
        <taxon>Eukaryota</taxon>
        <taxon>Viridiplantae</taxon>
        <taxon>Streptophyta</taxon>
        <taxon>Embryophyta</taxon>
        <taxon>Tracheophyta</taxon>
        <taxon>Spermatophyta</taxon>
        <taxon>Magnoliopsida</taxon>
        <taxon>Liliopsida</taxon>
        <taxon>Zingiberales</taxon>
        <taxon>Musaceae</taxon>
        <taxon>Musa</taxon>
    </lineage>
</organism>
<evidence type="ECO:0000313" key="1">
    <source>
        <dbReference type="EnsemblPlants" id="Ma05_p08410.1"/>
    </source>
</evidence>
<accession>A0A804J297</accession>
<dbReference type="InParanoid" id="A0A804J297"/>
<dbReference type="AlphaFoldDB" id="A0A804J297"/>